<evidence type="ECO:0000256" key="1">
    <source>
        <dbReference type="SAM" id="MobiDB-lite"/>
    </source>
</evidence>
<dbReference type="AlphaFoldDB" id="A0A8K0SRK9"/>
<feature type="region of interest" description="Disordered" evidence="1">
    <location>
        <begin position="130"/>
        <end position="204"/>
    </location>
</feature>
<dbReference type="EMBL" id="JAGPNK010000004">
    <property type="protein sequence ID" value="KAH7322704.1"/>
    <property type="molecule type" value="Genomic_DNA"/>
</dbReference>
<reference evidence="3" key="1">
    <citation type="journal article" date="2021" name="Nat. Commun.">
        <title>Genetic determinants of endophytism in the Arabidopsis root mycobiome.</title>
        <authorList>
            <person name="Mesny F."/>
            <person name="Miyauchi S."/>
            <person name="Thiergart T."/>
            <person name="Pickel B."/>
            <person name="Atanasova L."/>
            <person name="Karlsson M."/>
            <person name="Huettel B."/>
            <person name="Barry K.W."/>
            <person name="Haridas S."/>
            <person name="Chen C."/>
            <person name="Bauer D."/>
            <person name="Andreopoulos W."/>
            <person name="Pangilinan J."/>
            <person name="LaButti K."/>
            <person name="Riley R."/>
            <person name="Lipzen A."/>
            <person name="Clum A."/>
            <person name="Drula E."/>
            <person name="Henrissat B."/>
            <person name="Kohler A."/>
            <person name="Grigoriev I.V."/>
            <person name="Martin F.M."/>
            <person name="Hacquard S."/>
        </authorList>
    </citation>
    <scope>NUCLEOTIDE SEQUENCE</scope>
    <source>
        <strain evidence="3">MPI-CAGE-CH-0235</strain>
    </source>
</reference>
<proteinExistence type="predicted"/>
<dbReference type="SMART" id="SM00714">
    <property type="entry name" value="LITAF"/>
    <property type="match status" value="1"/>
</dbReference>
<organism evidence="3 4">
    <name type="scientific">Stachybotrys elegans</name>
    <dbReference type="NCBI Taxonomy" id="80388"/>
    <lineage>
        <taxon>Eukaryota</taxon>
        <taxon>Fungi</taxon>
        <taxon>Dikarya</taxon>
        <taxon>Ascomycota</taxon>
        <taxon>Pezizomycotina</taxon>
        <taxon>Sordariomycetes</taxon>
        <taxon>Hypocreomycetidae</taxon>
        <taxon>Hypocreales</taxon>
        <taxon>Stachybotryaceae</taxon>
        <taxon>Stachybotrys</taxon>
    </lineage>
</organism>
<feature type="compositionally biased region" description="Low complexity" evidence="1">
    <location>
        <begin position="141"/>
        <end position="182"/>
    </location>
</feature>
<dbReference type="PROSITE" id="PS51837">
    <property type="entry name" value="LITAF"/>
    <property type="match status" value="1"/>
</dbReference>
<feature type="region of interest" description="Disordered" evidence="1">
    <location>
        <begin position="1"/>
        <end position="33"/>
    </location>
</feature>
<gene>
    <name evidence="3" type="ORF">B0I35DRAFT_407154</name>
</gene>
<protein>
    <recommendedName>
        <fullName evidence="2">LITAF domain-containing protein</fullName>
    </recommendedName>
</protein>
<accession>A0A8K0SRK9</accession>
<sequence length="204" mass="22224">MSSEPLPPSYEDSRAAGASPNNGPAIAMQPMGQPNMNTGNADKVTRLTHLGPMPEWIDCPFCKQRTKTNVVQSGGGMQFLTGTLLCLVCICLAPLPCMLHWFEETQWFCTGCNKVVATKRHDMPVQPVATYEEQHTDSRFQAPQQPQQPQPAHLQGQQPAFAPAAASSPAPPVQQQQQQQPEPEQHGIAPAPQQELPTQPPTKS</sequence>
<evidence type="ECO:0000259" key="2">
    <source>
        <dbReference type="PROSITE" id="PS51837"/>
    </source>
</evidence>
<evidence type="ECO:0000313" key="4">
    <source>
        <dbReference type="Proteomes" id="UP000813444"/>
    </source>
</evidence>
<comment type="caution">
    <text evidence="3">The sequence shown here is derived from an EMBL/GenBank/DDBJ whole genome shotgun (WGS) entry which is preliminary data.</text>
</comment>
<keyword evidence="4" id="KW-1185">Reference proteome</keyword>
<dbReference type="Pfam" id="PF10601">
    <property type="entry name" value="zf-LITAF-like"/>
    <property type="match status" value="1"/>
</dbReference>
<evidence type="ECO:0000313" key="3">
    <source>
        <dbReference type="EMBL" id="KAH7322704.1"/>
    </source>
</evidence>
<dbReference type="Proteomes" id="UP000813444">
    <property type="component" value="Unassembled WGS sequence"/>
</dbReference>
<dbReference type="OrthoDB" id="5599753at2759"/>
<dbReference type="InterPro" id="IPR006629">
    <property type="entry name" value="LITAF"/>
</dbReference>
<name>A0A8K0SRK9_9HYPO</name>
<feature type="domain" description="LITAF" evidence="2">
    <location>
        <begin position="39"/>
        <end position="121"/>
    </location>
</feature>